<evidence type="ECO:0008006" key="4">
    <source>
        <dbReference type="Google" id="ProtNLM"/>
    </source>
</evidence>
<evidence type="ECO:0000256" key="1">
    <source>
        <dbReference type="SAM" id="Phobius"/>
    </source>
</evidence>
<protein>
    <recommendedName>
        <fullName evidence="4">PIR protein</fullName>
    </recommendedName>
</protein>
<dbReference type="Pfam" id="PF05795">
    <property type="entry name" value="Plasmodium_Vir"/>
    <property type="match status" value="1"/>
</dbReference>
<gene>
    <name evidence="2" type="primary">PowCR01_130007000</name>
    <name evidence="2" type="ORF">POWCR01_130007000</name>
</gene>
<evidence type="ECO:0000313" key="2">
    <source>
        <dbReference type="EMBL" id="SBT78586.1"/>
    </source>
</evidence>
<keyword evidence="1" id="KW-1133">Transmembrane helix</keyword>
<dbReference type="VEuPathDB" id="PlasmoDB:PocGH01_13010500"/>
<reference evidence="2 3" key="1">
    <citation type="submission" date="2016-06" db="EMBL/GenBank/DDBJ databases">
        <authorList>
            <consortium name="Pathogen Informatics"/>
        </authorList>
    </citation>
    <scope>NUCLEOTIDE SEQUENCE [LARGE SCALE GENOMIC DNA]</scope>
    <source>
        <strain evidence="2">PowCR01</strain>
    </source>
</reference>
<sequence length="332" mass="38517">MSSTESNIYSFFKEIKNYKINENGMEKNFLEGKHNTTCNSFAKNIKISRTEDAKDICKKFKCLKNLISTKGQSSSHPLGSNDFLFLNYWLNSKLRNNTINHGMTVEEFQDYLNTHENNFYTSNKFEGKLYDIDENDLENMNLLNVLYIQNSEIYGIIESLEEGKKKPCLEHFQKSIDTYKKGIIKCPLDDANFCNALKQFQRKYNQISATENVEKKCIDKDSLHLPTYEEVLIEYITLYQKDHEKNIMSGTILAPTFAALFILIFIYSVIIIPFKIFTPFGQWIRTKIGKNKITKSNINNESDQLLLNNSNTEYIISGNNPYNISYDTLGNL</sequence>
<keyword evidence="1" id="KW-0472">Membrane</keyword>
<dbReference type="InterPro" id="IPR008780">
    <property type="entry name" value="Plasmodium_Vir"/>
</dbReference>
<dbReference type="OrthoDB" id="386202at2759"/>
<dbReference type="EMBL" id="LT594517">
    <property type="protein sequence ID" value="SBT78586.1"/>
    <property type="molecule type" value="Genomic_DNA"/>
</dbReference>
<proteinExistence type="predicted"/>
<dbReference type="VEuPathDB" id="PlasmoDB:POWCR01_130007000"/>
<dbReference type="Proteomes" id="UP000243200">
    <property type="component" value="Chromosome 13"/>
</dbReference>
<evidence type="ECO:0000313" key="3">
    <source>
        <dbReference type="Proteomes" id="UP000243200"/>
    </source>
</evidence>
<organism evidence="2 3">
    <name type="scientific">Plasmodium ovale</name>
    <name type="common">malaria parasite P. ovale</name>
    <dbReference type="NCBI Taxonomy" id="36330"/>
    <lineage>
        <taxon>Eukaryota</taxon>
        <taxon>Sar</taxon>
        <taxon>Alveolata</taxon>
        <taxon>Apicomplexa</taxon>
        <taxon>Aconoidasida</taxon>
        <taxon>Haemosporida</taxon>
        <taxon>Plasmodiidae</taxon>
        <taxon>Plasmodium</taxon>
        <taxon>Plasmodium (Plasmodium)</taxon>
    </lineage>
</organism>
<keyword evidence="1" id="KW-0812">Transmembrane</keyword>
<name>A0A1C3KWJ9_PLAOA</name>
<feature type="transmembrane region" description="Helical" evidence="1">
    <location>
        <begin position="252"/>
        <end position="277"/>
    </location>
</feature>
<dbReference type="AlphaFoldDB" id="A0A1C3KWJ9"/>
<accession>A0A1C3KWJ9</accession>